<dbReference type="PANTHER" id="PTHR19143:SF394">
    <property type="entry name" value="ANGIOPOIETIN-RELATED PROTEIN 3-LIKE"/>
    <property type="match status" value="1"/>
</dbReference>
<accession>A0AAN8JPG3</accession>
<dbReference type="Pfam" id="PF00024">
    <property type="entry name" value="PAN_1"/>
    <property type="match status" value="1"/>
</dbReference>
<dbReference type="AlphaFoldDB" id="A0AAN8JPG3"/>
<keyword evidence="5" id="KW-1185">Reference proteome</keyword>
<dbReference type="PANTHER" id="PTHR19143">
    <property type="entry name" value="FIBRINOGEN/TENASCIN/ANGIOPOEITIN"/>
    <property type="match status" value="1"/>
</dbReference>
<protein>
    <recommendedName>
        <fullName evidence="6">Fibrinogen C-terminal domain-containing protein</fullName>
    </recommendedName>
</protein>
<dbReference type="Proteomes" id="UP001347796">
    <property type="component" value="Unassembled WGS sequence"/>
</dbReference>
<dbReference type="InterPro" id="IPR014716">
    <property type="entry name" value="Fibrinogen_a/b/g_C_1"/>
</dbReference>
<gene>
    <name evidence="4" type="ORF">SNE40_012680</name>
</gene>
<evidence type="ECO:0000313" key="4">
    <source>
        <dbReference type="EMBL" id="KAK6180547.1"/>
    </source>
</evidence>
<dbReference type="InterPro" id="IPR003609">
    <property type="entry name" value="Pan_app"/>
</dbReference>
<dbReference type="Pfam" id="PF00147">
    <property type="entry name" value="Fibrinogen_C"/>
    <property type="match status" value="1"/>
</dbReference>
<dbReference type="EMBL" id="JAZGQO010000008">
    <property type="protein sequence ID" value="KAK6180547.1"/>
    <property type="molecule type" value="Genomic_DNA"/>
</dbReference>
<evidence type="ECO:0000259" key="3">
    <source>
        <dbReference type="PROSITE" id="PS51406"/>
    </source>
</evidence>
<dbReference type="SUPFAM" id="SSF56496">
    <property type="entry name" value="Fibrinogen C-terminal domain-like"/>
    <property type="match status" value="1"/>
</dbReference>
<proteinExistence type="predicted"/>
<reference evidence="4 5" key="1">
    <citation type="submission" date="2024-01" db="EMBL/GenBank/DDBJ databases">
        <title>The genome of the rayed Mediterranean limpet Patella caerulea (Linnaeus, 1758).</title>
        <authorList>
            <person name="Anh-Thu Weber A."/>
            <person name="Halstead-Nussloch G."/>
        </authorList>
    </citation>
    <scope>NUCLEOTIDE SEQUENCE [LARGE SCALE GENOMIC DNA]</scope>
    <source>
        <strain evidence="4">AATW-2023a</strain>
        <tissue evidence="4">Whole specimen</tissue>
    </source>
</reference>
<feature type="chain" id="PRO_5042835854" description="Fibrinogen C-terminal domain-containing protein" evidence="1">
    <location>
        <begin position="25"/>
        <end position="358"/>
    </location>
</feature>
<dbReference type="PROSITE" id="PS50948">
    <property type="entry name" value="PAN"/>
    <property type="match status" value="1"/>
</dbReference>
<evidence type="ECO:0000313" key="5">
    <source>
        <dbReference type="Proteomes" id="UP001347796"/>
    </source>
</evidence>
<organism evidence="4 5">
    <name type="scientific">Patella caerulea</name>
    <name type="common">Rayed Mediterranean limpet</name>
    <dbReference type="NCBI Taxonomy" id="87958"/>
    <lineage>
        <taxon>Eukaryota</taxon>
        <taxon>Metazoa</taxon>
        <taxon>Spiralia</taxon>
        <taxon>Lophotrochozoa</taxon>
        <taxon>Mollusca</taxon>
        <taxon>Gastropoda</taxon>
        <taxon>Patellogastropoda</taxon>
        <taxon>Patelloidea</taxon>
        <taxon>Patellidae</taxon>
        <taxon>Patella</taxon>
    </lineage>
</organism>
<dbReference type="Gene3D" id="3.90.215.10">
    <property type="entry name" value="Gamma Fibrinogen, chain A, domain 1"/>
    <property type="match status" value="1"/>
</dbReference>
<dbReference type="InterPro" id="IPR002181">
    <property type="entry name" value="Fibrinogen_a/b/g_C_dom"/>
</dbReference>
<evidence type="ECO:0000256" key="1">
    <source>
        <dbReference type="SAM" id="SignalP"/>
    </source>
</evidence>
<dbReference type="InterPro" id="IPR036056">
    <property type="entry name" value="Fibrinogen-like_C"/>
</dbReference>
<comment type="caution">
    <text evidence="4">The sequence shown here is derived from an EMBL/GenBank/DDBJ whole genome shotgun (WGS) entry which is preliminary data.</text>
</comment>
<dbReference type="GO" id="GO:0005615">
    <property type="term" value="C:extracellular space"/>
    <property type="evidence" value="ECO:0007669"/>
    <property type="project" value="TreeGrafter"/>
</dbReference>
<dbReference type="PROSITE" id="PS51406">
    <property type="entry name" value="FIBRINOGEN_C_2"/>
    <property type="match status" value="1"/>
</dbReference>
<dbReference type="InterPro" id="IPR050373">
    <property type="entry name" value="Fibrinogen_C-term_domain"/>
</dbReference>
<evidence type="ECO:0008006" key="6">
    <source>
        <dbReference type="Google" id="ProtNLM"/>
    </source>
</evidence>
<sequence>MLLGNSLLLNLLSLLYLYVQNILCEQFHEEFIRPDFCTDKVLSNLESYLTLESTSAIQCAARCSLDNKCLSVSYRETDRTCFLNFGLLANDCGNGVTLTNTVYYQKKHAVKECMNNGTLVNNDCVCYGGYVGRYCERLMTDCSEGYREMYEDAGIGLYEALPTGAPQSFSVTCVMLHGGRNLVLRHFTPAYTLNRTWVQYVDGFDHGIHASWIGLEKLYWLSRIKTFDLFIEFQTKEVPATYKKIVYKNFRIGNSSTNYQLRGGQLNRARSQVNATDCIFGLVGSSFSSYDMDNNQVSGLDCPLKYGGAWWYNGACAQCNPTGNLYHTPGGNRTWADDEVFWEPFDWTPIGISIWLVN</sequence>
<feature type="domain" description="Fibrinogen C-terminal" evidence="3">
    <location>
        <begin position="133"/>
        <end position="358"/>
    </location>
</feature>
<evidence type="ECO:0000259" key="2">
    <source>
        <dbReference type="PROSITE" id="PS50948"/>
    </source>
</evidence>
<dbReference type="SMART" id="SM00186">
    <property type="entry name" value="FBG"/>
    <property type="match status" value="1"/>
</dbReference>
<feature type="signal peptide" evidence="1">
    <location>
        <begin position="1"/>
        <end position="24"/>
    </location>
</feature>
<name>A0AAN8JPG3_PATCE</name>
<keyword evidence="1" id="KW-0732">Signal</keyword>
<feature type="domain" description="Apple" evidence="2">
    <location>
        <begin position="37"/>
        <end position="108"/>
    </location>
</feature>